<reference evidence="3" key="1">
    <citation type="journal article" date="2015" name="BMC Genomics">
        <title>Genomic and transcriptomic analysis of the endophytic fungus Pestalotiopsis fici reveals its lifestyle and high potential for synthesis of natural products.</title>
        <authorList>
            <person name="Wang X."/>
            <person name="Zhang X."/>
            <person name="Liu L."/>
            <person name="Xiang M."/>
            <person name="Wang W."/>
            <person name="Sun X."/>
            <person name="Che Y."/>
            <person name="Guo L."/>
            <person name="Liu G."/>
            <person name="Guo L."/>
            <person name="Wang C."/>
            <person name="Yin W.B."/>
            <person name="Stadler M."/>
            <person name="Zhang X."/>
            <person name="Liu X."/>
        </authorList>
    </citation>
    <scope>NUCLEOTIDE SEQUENCE [LARGE SCALE GENOMIC DNA]</scope>
    <source>
        <strain evidence="3">W106-1 / CGMCC3.15140</strain>
    </source>
</reference>
<dbReference type="KEGG" id="pfy:PFICI_13771"/>
<dbReference type="GeneID" id="19278784"/>
<dbReference type="CDD" id="cd05380">
    <property type="entry name" value="CAP_euk"/>
    <property type="match status" value="1"/>
</dbReference>
<evidence type="ECO:0000313" key="2">
    <source>
        <dbReference type="EMBL" id="ETS73905.1"/>
    </source>
</evidence>
<dbReference type="OMA" id="YEAKPMP"/>
<dbReference type="HOGENOM" id="CLU_035730_5_0_1"/>
<dbReference type="PROSITE" id="PS01009">
    <property type="entry name" value="CRISP_1"/>
    <property type="match status" value="1"/>
</dbReference>
<dbReference type="FunFam" id="3.40.33.10:FF:000018">
    <property type="entry name" value="SCP-like extracellular protein, putative"/>
    <property type="match status" value="1"/>
</dbReference>
<dbReference type="PRINTS" id="PR00837">
    <property type="entry name" value="V5TPXLIKE"/>
</dbReference>
<feature type="domain" description="SCP" evidence="1">
    <location>
        <begin position="150"/>
        <end position="304"/>
    </location>
</feature>
<dbReference type="RefSeq" id="XP_007840543.1">
    <property type="nucleotide sequence ID" value="XM_007842352.1"/>
</dbReference>
<proteinExistence type="predicted"/>
<name>W3WIZ6_PESFW</name>
<dbReference type="EMBL" id="KI912120">
    <property type="protein sequence ID" value="ETS73905.1"/>
    <property type="molecule type" value="Genomic_DNA"/>
</dbReference>
<evidence type="ECO:0000313" key="3">
    <source>
        <dbReference type="Proteomes" id="UP000030651"/>
    </source>
</evidence>
<dbReference type="OrthoDB" id="337038at2759"/>
<dbReference type="SMART" id="SM00198">
    <property type="entry name" value="SCP"/>
    <property type="match status" value="1"/>
</dbReference>
<protein>
    <recommendedName>
        <fullName evidence="1">SCP domain-containing protein</fullName>
    </recommendedName>
</protein>
<dbReference type="GO" id="GO:0005576">
    <property type="term" value="C:extracellular region"/>
    <property type="evidence" value="ECO:0007669"/>
    <property type="project" value="InterPro"/>
</dbReference>
<dbReference type="InterPro" id="IPR001283">
    <property type="entry name" value="CRISP-related"/>
</dbReference>
<sequence length="321" mass="33883">MKSSIFFAATGAMMAMATPLDKRVIVETEVVVEYTTQTVTAGSEPTPAAANAAFVKGDKQKEQPAVVYTTTTEAAPTPEVVYVTETYTYGQAAAETTVETPTTTQAAVVIQETTEAAATTEAAPTTEAAATTYVAAATSSAEEAAASPSDMASTALYAHNLHRANHSAPSMEWLDEIATYAESTANTCKFAHDMTQGSGNYGQNIAMWATSDNAEALGAAGAIGMASHDMWYNGEVGLFLPSYYGEATPDMSNFEAWGHFSQLVWKDSTQLGCYAKLCAKGTMYTDMDAWYMVCNYRPAGNVGGSYGDNILTSLGEATVTN</sequence>
<dbReference type="InParanoid" id="W3WIZ6"/>
<evidence type="ECO:0000259" key="1">
    <source>
        <dbReference type="SMART" id="SM00198"/>
    </source>
</evidence>
<dbReference type="PANTHER" id="PTHR10334">
    <property type="entry name" value="CYSTEINE-RICH SECRETORY PROTEIN-RELATED"/>
    <property type="match status" value="1"/>
</dbReference>
<dbReference type="Proteomes" id="UP000030651">
    <property type="component" value="Unassembled WGS sequence"/>
</dbReference>
<dbReference type="Gene3D" id="3.40.33.10">
    <property type="entry name" value="CAP"/>
    <property type="match status" value="1"/>
</dbReference>
<dbReference type="InterPro" id="IPR014044">
    <property type="entry name" value="CAP_dom"/>
</dbReference>
<dbReference type="InterPro" id="IPR018244">
    <property type="entry name" value="Allrgn_V5/Tpx1_CS"/>
</dbReference>
<dbReference type="Pfam" id="PF00188">
    <property type="entry name" value="CAP"/>
    <property type="match status" value="1"/>
</dbReference>
<dbReference type="AlphaFoldDB" id="W3WIZ6"/>
<dbReference type="eggNOG" id="KOG3017">
    <property type="taxonomic scope" value="Eukaryota"/>
</dbReference>
<dbReference type="InterPro" id="IPR035940">
    <property type="entry name" value="CAP_sf"/>
</dbReference>
<gene>
    <name evidence="2" type="ORF">PFICI_13771</name>
</gene>
<organism evidence="2 3">
    <name type="scientific">Pestalotiopsis fici (strain W106-1 / CGMCC3.15140)</name>
    <dbReference type="NCBI Taxonomy" id="1229662"/>
    <lineage>
        <taxon>Eukaryota</taxon>
        <taxon>Fungi</taxon>
        <taxon>Dikarya</taxon>
        <taxon>Ascomycota</taxon>
        <taxon>Pezizomycotina</taxon>
        <taxon>Sordariomycetes</taxon>
        <taxon>Xylariomycetidae</taxon>
        <taxon>Amphisphaeriales</taxon>
        <taxon>Sporocadaceae</taxon>
        <taxon>Pestalotiopsis</taxon>
    </lineage>
</organism>
<dbReference type="PROSITE" id="PS01010">
    <property type="entry name" value="CRISP_2"/>
    <property type="match status" value="1"/>
</dbReference>
<keyword evidence="3" id="KW-1185">Reference proteome</keyword>
<dbReference type="STRING" id="1229662.W3WIZ6"/>
<accession>W3WIZ6</accession>
<dbReference type="SUPFAM" id="SSF55797">
    <property type="entry name" value="PR-1-like"/>
    <property type="match status" value="1"/>
</dbReference>